<evidence type="ECO:0000259" key="7">
    <source>
        <dbReference type="Pfam" id="PF07992"/>
    </source>
</evidence>
<keyword evidence="6" id="KW-0560">Oxidoreductase</keyword>
<evidence type="ECO:0000256" key="2">
    <source>
        <dbReference type="ARBA" id="ARBA00010139"/>
    </source>
</evidence>
<evidence type="ECO:0000256" key="1">
    <source>
        <dbReference type="ARBA" id="ARBA00001974"/>
    </source>
</evidence>
<evidence type="ECO:0000313" key="8">
    <source>
        <dbReference type="EMBL" id="MBP2380353.1"/>
    </source>
</evidence>
<keyword evidence="9" id="KW-1185">Reference proteome</keyword>
<evidence type="ECO:0000256" key="4">
    <source>
        <dbReference type="ARBA" id="ARBA00022827"/>
    </source>
</evidence>
<dbReference type="PANTHER" id="PTHR43098:SF2">
    <property type="entry name" value="FAD-BINDING MONOOXYGENASE AUSB-RELATED"/>
    <property type="match status" value="1"/>
</dbReference>
<dbReference type="PRINTS" id="PR00411">
    <property type="entry name" value="PNDRDTASEI"/>
</dbReference>
<dbReference type="PANTHER" id="PTHR43098">
    <property type="entry name" value="L-ORNITHINE N(5)-MONOOXYGENASE-RELATED"/>
    <property type="match status" value="1"/>
</dbReference>
<organism evidence="8 9">
    <name type="scientific">Brachybacterium sacelli</name>
    <dbReference type="NCBI Taxonomy" id="173364"/>
    <lineage>
        <taxon>Bacteria</taxon>
        <taxon>Bacillati</taxon>
        <taxon>Actinomycetota</taxon>
        <taxon>Actinomycetes</taxon>
        <taxon>Micrococcales</taxon>
        <taxon>Dermabacteraceae</taxon>
        <taxon>Brachybacterium</taxon>
    </lineage>
</organism>
<comment type="cofactor">
    <cofactor evidence="1">
        <name>FAD</name>
        <dbReference type="ChEBI" id="CHEBI:57692"/>
    </cofactor>
</comment>
<evidence type="ECO:0000256" key="3">
    <source>
        <dbReference type="ARBA" id="ARBA00022630"/>
    </source>
</evidence>
<sequence length="625" mass="69405">MKGPILTNTTTDDLDLGFDPDALREKYRQERDRRIRPDGTAQYRRTHGEFGYCAKDPYTPWGERAPRTDTVEVLVIGAGFGGLLTAAKLRDAGVASVRLMDEAGDVGGTWYWNRYPGIHCDIESYLYMPLLEETGYMPQWRYAPGEEIRRHAVRIAEQYDLYRDTAFHTRATELRWDEEQAHWLVRTDRGDEMHARYVVVSSGTLSQPKLPGIPGIEEFQGHTFHTSRWDYGYTGGDAEGGMTGLADKRVAVVGTGATGLQAIPEIAADAAQLYVFQRTPSSVDVRDNRPTDPEWAASLQPGWQRELMENFLAILSGEEVEEDLVQDGWTATPALQRKMITGRLDTSLDPAERERRDEIADFAVMNRIRSRVGDVVEDPATAEALMPWYRYMCKRPGFSDLYLQAFNRDNVTLVDTADHGGVTRMTQNAVVVGSDEYEVDCVIFATGFETGVSGVVSGTLPAHGRDGIALLEAWSRGPRTLHGFTSHGFPNLFHLGSLQNANSVNFVHILTEQAQHISAMVSAARERGARYVEPTREAEQRWCDTLQDVAVDNSEFLAECTPGYYNGEGTRTGASTSYAPGPVAFHQLLADWREDSMDEVLVIGTGGSPSDHEVARSDFVGQGAA</sequence>
<evidence type="ECO:0000256" key="5">
    <source>
        <dbReference type="ARBA" id="ARBA00022857"/>
    </source>
</evidence>
<dbReference type="EMBL" id="JAGIOD010000001">
    <property type="protein sequence ID" value="MBP2380353.1"/>
    <property type="molecule type" value="Genomic_DNA"/>
</dbReference>
<gene>
    <name evidence="8" type="ORF">JOF43_000310</name>
</gene>
<comment type="similarity">
    <text evidence="2">Belongs to the FAD-binding monooxygenase family.</text>
</comment>
<evidence type="ECO:0000256" key="6">
    <source>
        <dbReference type="ARBA" id="ARBA00023002"/>
    </source>
</evidence>
<name>A0ABS4WVX3_9MICO</name>
<dbReference type="InterPro" id="IPR023753">
    <property type="entry name" value="FAD/NAD-binding_dom"/>
</dbReference>
<keyword evidence="5" id="KW-0521">NADP</keyword>
<feature type="domain" description="FAD/NAD(P)-binding" evidence="7">
    <location>
        <begin position="72"/>
        <end position="279"/>
    </location>
</feature>
<dbReference type="Gene3D" id="3.50.50.60">
    <property type="entry name" value="FAD/NAD(P)-binding domain"/>
    <property type="match status" value="2"/>
</dbReference>
<dbReference type="RefSeq" id="WP_245353982.1">
    <property type="nucleotide sequence ID" value="NZ_BAAAJW010000008.1"/>
</dbReference>
<proteinExistence type="inferred from homology"/>
<dbReference type="InterPro" id="IPR050775">
    <property type="entry name" value="FAD-binding_Monooxygenases"/>
</dbReference>
<dbReference type="Proteomes" id="UP001519290">
    <property type="component" value="Unassembled WGS sequence"/>
</dbReference>
<reference evidence="8 9" key="1">
    <citation type="submission" date="2021-03" db="EMBL/GenBank/DDBJ databases">
        <title>Sequencing the genomes of 1000 actinobacteria strains.</title>
        <authorList>
            <person name="Klenk H.-P."/>
        </authorList>
    </citation>
    <scope>NUCLEOTIDE SEQUENCE [LARGE SCALE GENOMIC DNA]</scope>
    <source>
        <strain evidence="8 9">DSM 14566</strain>
    </source>
</reference>
<accession>A0ABS4WVX3</accession>
<protein>
    <submittedName>
        <fullName evidence="8">Cation diffusion facilitator CzcD-associated flavoprotein CzcO</fullName>
    </submittedName>
</protein>
<keyword evidence="3" id="KW-0285">Flavoprotein</keyword>
<dbReference type="InterPro" id="IPR036188">
    <property type="entry name" value="FAD/NAD-bd_sf"/>
</dbReference>
<keyword evidence="4" id="KW-0274">FAD</keyword>
<dbReference type="SUPFAM" id="SSF51905">
    <property type="entry name" value="FAD/NAD(P)-binding domain"/>
    <property type="match status" value="2"/>
</dbReference>
<comment type="caution">
    <text evidence="8">The sequence shown here is derived from an EMBL/GenBank/DDBJ whole genome shotgun (WGS) entry which is preliminary data.</text>
</comment>
<evidence type="ECO:0000313" key="9">
    <source>
        <dbReference type="Proteomes" id="UP001519290"/>
    </source>
</evidence>
<dbReference type="Pfam" id="PF07992">
    <property type="entry name" value="Pyr_redox_2"/>
    <property type="match status" value="1"/>
</dbReference>